<organism evidence="1 2">
    <name type="scientific">Peiella sedimenti</name>
    <dbReference type="NCBI Taxonomy" id="3061083"/>
    <lineage>
        <taxon>Bacteria</taxon>
        <taxon>Pseudomonadati</taxon>
        <taxon>Pseudomonadota</taxon>
        <taxon>Alphaproteobacteria</taxon>
        <taxon>Caulobacterales</taxon>
        <taxon>Caulobacteraceae</taxon>
        <taxon>Peiella</taxon>
    </lineage>
</organism>
<evidence type="ECO:0000313" key="2">
    <source>
        <dbReference type="Proteomes" id="UP001169063"/>
    </source>
</evidence>
<accession>A0ABT8SHF2</accession>
<comment type="caution">
    <text evidence="1">The sequence shown here is derived from an EMBL/GenBank/DDBJ whole genome shotgun (WGS) entry which is preliminary data.</text>
</comment>
<sequence length="131" mass="14305">MLPAPPDPVITITADRGHAASDRFMSAEGRCGDHHLVLRWDHMATDARLTVDGRTPTFPAETQFERETFSPGAPAGVYINCEASGDISVRVATVRGPDGRVVWSMLTYEVASMSVVYRGAYEETPESLPRP</sequence>
<keyword evidence="2" id="KW-1185">Reference proteome</keyword>
<dbReference type="RefSeq" id="WP_302108424.1">
    <property type="nucleotide sequence ID" value="NZ_JAUKTR010000001.1"/>
</dbReference>
<protein>
    <submittedName>
        <fullName evidence="1">Uncharacterized protein</fullName>
    </submittedName>
</protein>
<evidence type="ECO:0000313" key="1">
    <source>
        <dbReference type="EMBL" id="MDO1557999.1"/>
    </source>
</evidence>
<gene>
    <name evidence="1" type="ORF">Q0812_00980</name>
</gene>
<name>A0ABT8SHF2_9CAUL</name>
<reference evidence="1" key="1">
    <citation type="submission" date="2023-07" db="EMBL/GenBank/DDBJ databases">
        <title>Brevundimonas soil sp. nov., isolated from the soil of chemical plant.</title>
        <authorList>
            <person name="Wu N."/>
        </authorList>
    </citation>
    <scope>NUCLEOTIDE SEQUENCE</scope>
    <source>
        <strain evidence="1">XZ-24</strain>
    </source>
</reference>
<proteinExistence type="predicted"/>
<dbReference type="Proteomes" id="UP001169063">
    <property type="component" value="Unassembled WGS sequence"/>
</dbReference>
<dbReference type="EMBL" id="JAUKTR010000001">
    <property type="protein sequence ID" value="MDO1557999.1"/>
    <property type="molecule type" value="Genomic_DNA"/>
</dbReference>